<proteinExistence type="inferred from homology"/>
<feature type="transmembrane region" description="Helical" evidence="7">
    <location>
        <begin position="484"/>
        <end position="510"/>
    </location>
</feature>
<evidence type="ECO:0000256" key="5">
    <source>
        <dbReference type="ARBA" id="ARBA00022989"/>
    </source>
</evidence>
<evidence type="ECO:0000256" key="4">
    <source>
        <dbReference type="ARBA" id="ARBA00022729"/>
    </source>
</evidence>
<feature type="transmembrane region" description="Helical" evidence="7">
    <location>
        <begin position="454"/>
        <end position="472"/>
    </location>
</feature>
<accession>C5KEK8</accession>
<keyword evidence="6 7" id="KW-0472">Membrane</keyword>
<feature type="signal peptide" evidence="7">
    <location>
        <begin position="1"/>
        <end position="23"/>
    </location>
</feature>
<dbReference type="AlphaFoldDB" id="C5KEK8"/>
<dbReference type="RefSeq" id="XP_002785350.1">
    <property type="nucleotide sequence ID" value="XM_002785304.1"/>
</dbReference>
<feature type="transmembrane region" description="Helical" evidence="7">
    <location>
        <begin position="220"/>
        <end position="244"/>
    </location>
</feature>
<dbReference type="PANTHER" id="PTHR10766">
    <property type="entry name" value="TRANSMEMBRANE 9 SUPERFAMILY PROTEIN"/>
    <property type="match status" value="1"/>
</dbReference>
<dbReference type="GeneID" id="9053268"/>
<feature type="chain" id="PRO_5007360988" description="Transmembrane 9 superfamily member" evidence="7">
    <location>
        <begin position="24"/>
        <end position="591"/>
    </location>
</feature>
<keyword evidence="9" id="KW-1185">Reference proteome</keyword>
<evidence type="ECO:0000313" key="9">
    <source>
        <dbReference type="Proteomes" id="UP000007800"/>
    </source>
</evidence>
<evidence type="ECO:0000256" key="3">
    <source>
        <dbReference type="ARBA" id="ARBA00022692"/>
    </source>
</evidence>
<sequence>MRSPTVATLVLGLALLCQFITSGYEMLTMKRSMVTISMNKVWPFSNPTETYRYYDLPFCQPEVIGTHWMSFGQILRGDRLVNSIYKFQFGIDLPKTQVCQKTFTKEELEVLKAAVKDSYMFEMFVSLSYTSLFSLRYFLLNYFEFIMGYNNDAVVSVNITADLDLQHLIEITDVDAATRKLDVPFYYSVKWVESPITKSEALEMQLKAALMSGSDQPIEIHILAIINSFVLVMLILSLLLLVIIRVVRSDLSRYLAIPDDELAAIEEETGWKLLYADVFRPPAHRLLLSAAVGAGTQLLLAVVLVVMVGCIGLYYRRGAVMTAGIISYLITAASGGYVSARLYNSLGGEKWAWNIFVTAIAFMGPTFAIWTFLNTVAIAYNSTAAWPLATILFIITIWACVTFPLTVIGGIVGRHKSMKKKTEAGGNLFPCKTNKLAREIPSCHWYQSSTCQMLAAGFLPFSAIYIELHYVFNSVWGPKLYTFYGILLLASLLVFLVAAAVTVLFTYLHLNVEDHRWWWRSFISGGSVSAFFYVYCCYYYIQTSMTGLLQVSFYFLYSLIIAYAIFLMLGTASFLATYYFVWYIYSRIKVD</sequence>
<keyword evidence="5 7" id="KW-1133">Transmembrane helix</keyword>
<dbReference type="EMBL" id="GG672330">
    <property type="protein sequence ID" value="EER17146.1"/>
    <property type="molecule type" value="Genomic_DNA"/>
</dbReference>
<organism evidence="9">
    <name type="scientific">Perkinsus marinus (strain ATCC 50983 / TXsc)</name>
    <dbReference type="NCBI Taxonomy" id="423536"/>
    <lineage>
        <taxon>Eukaryota</taxon>
        <taxon>Sar</taxon>
        <taxon>Alveolata</taxon>
        <taxon>Perkinsozoa</taxon>
        <taxon>Perkinsea</taxon>
        <taxon>Perkinsida</taxon>
        <taxon>Perkinsidae</taxon>
        <taxon>Perkinsus</taxon>
    </lineage>
</organism>
<dbReference type="Pfam" id="PF02990">
    <property type="entry name" value="EMP70"/>
    <property type="match status" value="1"/>
</dbReference>
<feature type="transmembrane region" description="Helical" evidence="7">
    <location>
        <begin position="522"/>
        <end position="541"/>
    </location>
</feature>
<evidence type="ECO:0000256" key="1">
    <source>
        <dbReference type="ARBA" id="ARBA00004141"/>
    </source>
</evidence>
<dbReference type="GO" id="GO:0016020">
    <property type="term" value="C:membrane"/>
    <property type="evidence" value="ECO:0007669"/>
    <property type="project" value="UniProtKB-SubCell"/>
</dbReference>
<protein>
    <recommendedName>
        <fullName evidence="7">Transmembrane 9 superfamily member</fullName>
    </recommendedName>
</protein>
<dbReference type="OMA" id="LEVHWLS"/>
<evidence type="ECO:0000256" key="7">
    <source>
        <dbReference type="RuleBase" id="RU363079"/>
    </source>
</evidence>
<feature type="transmembrane region" description="Helical" evidence="7">
    <location>
        <begin position="286"/>
        <end position="314"/>
    </location>
</feature>
<feature type="transmembrane region" description="Helical" evidence="7">
    <location>
        <begin position="351"/>
        <end position="373"/>
    </location>
</feature>
<evidence type="ECO:0000256" key="6">
    <source>
        <dbReference type="ARBA" id="ARBA00023136"/>
    </source>
</evidence>
<dbReference type="PANTHER" id="PTHR10766:SF177">
    <property type="entry name" value="TRANSMEMBRANE 9 SUPERFAMILY MEMBER 1"/>
    <property type="match status" value="1"/>
</dbReference>
<comment type="similarity">
    <text evidence="2 7">Belongs to the nonaspanin (TM9SF) (TC 9.A.2) family.</text>
</comment>
<evidence type="ECO:0000313" key="8">
    <source>
        <dbReference type="EMBL" id="EER17146.1"/>
    </source>
</evidence>
<comment type="subcellular location">
    <subcellularLocation>
        <location evidence="1">Membrane</location>
        <topology evidence="1">Multi-pass membrane protein</topology>
    </subcellularLocation>
</comment>
<keyword evidence="3 7" id="KW-0812">Transmembrane</keyword>
<dbReference type="OrthoDB" id="1666796at2759"/>
<dbReference type="InterPro" id="IPR004240">
    <property type="entry name" value="EMP70"/>
</dbReference>
<dbReference type="Proteomes" id="UP000007800">
    <property type="component" value="Unassembled WGS sequence"/>
</dbReference>
<name>C5KEK8_PERM5</name>
<feature type="transmembrane region" description="Helical" evidence="7">
    <location>
        <begin position="320"/>
        <end position="339"/>
    </location>
</feature>
<reference evidence="8 9" key="1">
    <citation type="submission" date="2008-07" db="EMBL/GenBank/DDBJ databases">
        <authorList>
            <person name="El-Sayed N."/>
            <person name="Caler E."/>
            <person name="Inman J."/>
            <person name="Amedeo P."/>
            <person name="Hass B."/>
            <person name="Wortman J."/>
        </authorList>
    </citation>
    <scope>NUCLEOTIDE SEQUENCE [LARGE SCALE GENOMIC DNA]</scope>
    <source>
        <strain evidence="9">ATCC 50983 / TXsc</strain>
    </source>
</reference>
<gene>
    <name evidence="8" type="ORF">Pmar_PMAR009581</name>
</gene>
<evidence type="ECO:0000256" key="2">
    <source>
        <dbReference type="ARBA" id="ARBA00005227"/>
    </source>
</evidence>
<dbReference type="GO" id="GO:0072657">
    <property type="term" value="P:protein localization to membrane"/>
    <property type="evidence" value="ECO:0007669"/>
    <property type="project" value="TreeGrafter"/>
</dbReference>
<dbReference type="InParanoid" id="C5KEK8"/>
<feature type="transmembrane region" description="Helical" evidence="7">
    <location>
        <begin position="385"/>
        <end position="412"/>
    </location>
</feature>
<keyword evidence="4 7" id="KW-0732">Signal</keyword>
<feature type="transmembrane region" description="Helical" evidence="7">
    <location>
        <begin position="553"/>
        <end position="585"/>
    </location>
</feature>